<evidence type="ECO:0000256" key="8">
    <source>
        <dbReference type="ARBA" id="ARBA00023065"/>
    </source>
</evidence>
<keyword evidence="11 12" id="KW-0998">Cell outer membrane</keyword>
<dbReference type="STRING" id="1159017.SAMN02927930_02044"/>
<evidence type="ECO:0000256" key="7">
    <source>
        <dbReference type="ARBA" id="ARBA00023004"/>
    </source>
</evidence>
<evidence type="ECO:0000256" key="12">
    <source>
        <dbReference type="PROSITE-ProRule" id="PRU01360"/>
    </source>
</evidence>
<reference evidence="18" key="1">
    <citation type="submission" date="2016-10" db="EMBL/GenBank/DDBJ databases">
        <authorList>
            <person name="Varghese N."/>
            <person name="Submissions S."/>
        </authorList>
    </citation>
    <scope>NUCLEOTIDE SEQUENCE [LARGE SCALE GENOMIC DNA]</scope>
    <source>
        <strain evidence="18">CGMCC 1.10824</strain>
    </source>
</reference>
<evidence type="ECO:0000256" key="6">
    <source>
        <dbReference type="ARBA" id="ARBA00022729"/>
    </source>
</evidence>
<dbReference type="AlphaFoldDB" id="A0A1G6E3Q1"/>
<name>A0A1G6E3Q1_9GAMM</name>
<keyword evidence="4" id="KW-0410">Iron transport</keyword>
<dbReference type="GO" id="GO:0009279">
    <property type="term" value="C:cell outer membrane"/>
    <property type="evidence" value="ECO:0007669"/>
    <property type="project" value="UniProtKB-SubCell"/>
</dbReference>
<comment type="similarity">
    <text evidence="12 13">Belongs to the TonB-dependent receptor family.</text>
</comment>
<keyword evidence="6 14" id="KW-0732">Signal</keyword>
<evidence type="ECO:0000256" key="3">
    <source>
        <dbReference type="ARBA" id="ARBA00022452"/>
    </source>
</evidence>
<evidence type="ECO:0000256" key="2">
    <source>
        <dbReference type="ARBA" id="ARBA00022448"/>
    </source>
</evidence>
<dbReference type="InterPro" id="IPR000531">
    <property type="entry name" value="Beta-barrel_TonB"/>
</dbReference>
<dbReference type="InterPro" id="IPR012910">
    <property type="entry name" value="Plug_dom"/>
</dbReference>
<protein>
    <submittedName>
        <fullName evidence="17">Iron complex outermembrane recepter protein</fullName>
    </submittedName>
</protein>
<dbReference type="OrthoDB" id="9760620at2"/>
<evidence type="ECO:0000256" key="1">
    <source>
        <dbReference type="ARBA" id="ARBA00004571"/>
    </source>
</evidence>
<dbReference type="GO" id="GO:0015344">
    <property type="term" value="F:siderophore uptake transmembrane transporter activity"/>
    <property type="evidence" value="ECO:0007669"/>
    <property type="project" value="TreeGrafter"/>
</dbReference>
<keyword evidence="2 12" id="KW-0813">Transport</keyword>
<dbReference type="Proteomes" id="UP000199626">
    <property type="component" value="Unassembled WGS sequence"/>
</dbReference>
<sequence>MLVSSYFLAITTLASASVVADEVIVVSESTSLRAQETTAAISNFDLAHQPAGLRIDAAELLQGFAGVQADSRANYAQDTRITMRGFGARSAFGVRGVVLQLDGIPLTMPDGQAQTSSIFLDEPNNVQVIRGPLANIYGNSAGGVIQWWSQRPFTNQLQLNAAVGDHATQRQLVHADWVGEGQALRVMGARFRTDGPRAHNRAERDQLAARWYYNVTDTVELTVRLDDNNAPLLQDPGSLTPDAWQADPTQTFAGATRFNTRKSIHHQQVSVSLAEAQRWRINVWRGWRDMEQYLPFPGTDIQSSGAVVQLQRQFHGVDASYRTRWSTTSPIHTTVGIHHASQDDRRWGYSNQFGELGELRRDELGQVTQQAAYLLTDWQPIPHLTFLMGARHSHIDFTVNDYFIVPGNPDDSGQQQQHAWSWNIGATYAFTPHWHAFIANGVGFETATLTEMAYNNEQSGLNTDLGPATNRQWEVGLRWQQATLQSQWSMFHIETVNEIVVDRSIDGRTTYTNAGLTRRRGVEWELGWQLTPQWHWRMAATWLSADYDHGNRLPGVAEQQLYSQLDWAYRPAQQLSLITEYRGDVVAHDDQSVVAPSHTLWHLNWQGDYEWAQWRIHPWLRWHNLTDAKYVGSVVVNQSNGRAFEPGVGREIQVGLQFRRRY</sequence>
<keyword evidence="7" id="KW-0408">Iron</keyword>
<dbReference type="EMBL" id="FMXN01000016">
    <property type="protein sequence ID" value="SDB51950.1"/>
    <property type="molecule type" value="Genomic_DNA"/>
</dbReference>
<keyword evidence="3 12" id="KW-1134">Transmembrane beta strand</keyword>
<evidence type="ECO:0000256" key="13">
    <source>
        <dbReference type="RuleBase" id="RU003357"/>
    </source>
</evidence>
<evidence type="ECO:0000256" key="9">
    <source>
        <dbReference type="ARBA" id="ARBA00023077"/>
    </source>
</evidence>
<keyword evidence="10 12" id="KW-0472">Membrane</keyword>
<evidence type="ECO:0000259" key="16">
    <source>
        <dbReference type="Pfam" id="PF07715"/>
    </source>
</evidence>
<evidence type="ECO:0000256" key="4">
    <source>
        <dbReference type="ARBA" id="ARBA00022496"/>
    </source>
</evidence>
<dbReference type="PANTHER" id="PTHR32552">
    <property type="entry name" value="FERRICHROME IRON RECEPTOR-RELATED"/>
    <property type="match status" value="1"/>
</dbReference>
<comment type="subcellular location">
    <subcellularLocation>
        <location evidence="1 12">Cell outer membrane</location>
        <topology evidence="1 12">Multi-pass membrane protein</topology>
    </subcellularLocation>
</comment>
<dbReference type="Gene3D" id="2.170.130.10">
    <property type="entry name" value="TonB-dependent receptor, plug domain"/>
    <property type="match status" value="1"/>
</dbReference>
<keyword evidence="9 13" id="KW-0798">TonB box</keyword>
<dbReference type="InterPro" id="IPR036942">
    <property type="entry name" value="Beta-barrel_TonB_sf"/>
</dbReference>
<proteinExistence type="inferred from homology"/>
<dbReference type="SUPFAM" id="SSF56935">
    <property type="entry name" value="Porins"/>
    <property type="match status" value="1"/>
</dbReference>
<evidence type="ECO:0000313" key="17">
    <source>
        <dbReference type="EMBL" id="SDB51950.1"/>
    </source>
</evidence>
<dbReference type="Gene3D" id="2.40.170.20">
    <property type="entry name" value="TonB-dependent receptor, beta-barrel domain"/>
    <property type="match status" value="1"/>
</dbReference>
<dbReference type="InterPro" id="IPR037066">
    <property type="entry name" value="Plug_dom_sf"/>
</dbReference>
<keyword evidence="8" id="KW-0406">Ion transport</keyword>
<dbReference type="InterPro" id="IPR039426">
    <property type="entry name" value="TonB-dep_rcpt-like"/>
</dbReference>
<dbReference type="PANTHER" id="PTHR32552:SF89">
    <property type="entry name" value="CATECHOLATE SIDEROPHORE RECEPTOR FIU"/>
    <property type="match status" value="1"/>
</dbReference>
<dbReference type="PROSITE" id="PS52016">
    <property type="entry name" value="TONB_DEPENDENT_REC_3"/>
    <property type="match status" value="1"/>
</dbReference>
<organism evidence="17 18">
    <name type="scientific">Pseudidiomarina indica</name>
    <dbReference type="NCBI Taxonomy" id="1159017"/>
    <lineage>
        <taxon>Bacteria</taxon>
        <taxon>Pseudomonadati</taxon>
        <taxon>Pseudomonadota</taxon>
        <taxon>Gammaproteobacteria</taxon>
        <taxon>Alteromonadales</taxon>
        <taxon>Idiomarinaceae</taxon>
        <taxon>Pseudidiomarina</taxon>
    </lineage>
</organism>
<evidence type="ECO:0000256" key="14">
    <source>
        <dbReference type="SAM" id="SignalP"/>
    </source>
</evidence>
<feature type="chain" id="PRO_5011597007" evidence="14">
    <location>
        <begin position="21"/>
        <end position="662"/>
    </location>
</feature>
<feature type="signal peptide" evidence="14">
    <location>
        <begin position="1"/>
        <end position="20"/>
    </location>
</feature>
<evidence type="ECO:0000256" key="10">
    <source>
        <dbReference type="ARBA" id="ARBA00023136"/>
    </source>
</evidence>
<evidence type="ECO:0000256" key="11">
    <source>
        <dbReference type="ARBA" id="ARBA00023237"/>
    </source>
</evidence>
<dbReference type="RefSeq" id="WP_092593946.1">
    <property type="nucleotide sequence ID" value="NZ_FMXN01000016.1"/>
</dbReference>
<keyword evidence="18" id="KW-1185">Reference proteome</keyword>
<feature type="domain" description="TonB-dependent receptor-like beta-barrel" evidence="15">
    <location>
        <begin position="225"/>
        <end position="611"/>
    </location>
</feature>
<evidence type="ECO:0000259" key="15">
    <source>
        <dbReference type="Pfam" id="PF00593"/>
    </source>
</evidence>
<feature type="domain" description="TonB-dependent receptor plug" evidence="16">
    <location>
        <begin position="54"/>
        <end position="144"/>
    </location>
</feature>
<evidence type="ECO:0000256" key="5">
    <source>
        <dbReference type="ARBA" id="ARBA00022692"/>
    </source>
</evidence>
<evidence type="ECO:0000313" key="18">
    <source>
        <dbReference type="Proteomes" id="UP000199626"/>
    </source>
</evidence>
<gene>
    <name evidence="17" type="ORF">SAMN02927930_02044</name>
</gene>
<dbReference type="Pfam" id="PF07715">
    <property type="entry name" value="Plug"/>
    <property type="match status" value="1"/>
</dbReference>
<dbReference type="Pfam" id="PF00593">
    <property type="entry name" value="TonB_dep_Rec_b-barrel"/>
    <property type="match status" value="1"/>
</dbReference>
<accession>A0A1G6E3Q1</accession>
<keyword evidence="5 12" id="KW-0812">Transmembrane</keyword>